<sequence length="160" mass="17879">MKTFSDNRGQIWNLSLTLGKVRKVRDVLGLDLLNLNHSQQLQASLTDRLAYVYLLCEEQAKGLDIDADEFEERLYGKASEASQALMGESVTFFRKLGPDLEPMAMMAERCMKSMKAGSARLKEMKSSGQLDSLFKEMDEAMDKFIQQGTLPTSPESDGNG</sequence>
<dbReference type="Proteomes" id="UP001430306">
    <property type="component" value="Unassembled WGS sequence"/>
</dbReference>
<reference evidence="1" key="1">
    <citation type="submission" date="2021-11" db="EMBL/GenBank/DDBJ databases">
        <title>Genome sequence.</title>
        <authorList>
            <person name="Sun Q."/>
        </authorList>
    </citation>
    <scope>NUCLEOTIDE SEQUENCE</scope>
    <source>
        <strain evidence="1">JC740</strain>
    </source>
</reference>
<keyword evidence="2" id="KW-1185">Reference proteome</keyword>
<comment type="caution">
    <text evidence="1">The sequence shown here is derived from an EMBL/GenBank/DDBJ whole genome shotgun (WGS) entry which is preliminary data.</text>
</comment>
<organism evidence="1 2">
    <name type="scientific">Rhodopirellula halodulae</name>
    <dbReference type="NCBI Taxonomy" id="2894198"/>
    <lineage>
        <taxon>Bacteria</taxon>
        <taxon>Pseudomonadati</taxon>
        <taxon>Planctomycetota</taxon>
        <taxon>Planctomycetia</taxon>
        <taxon>Pirellulales</taxon>
        <taxon>Pirellulaceae</taxon>
        <taxon>Rhodopirellula</taxon>
    </lineage>
</organism>
<proteinExistence type="predicted"/>
<dbReference type="RefSeq" id="WP_230276675.1">
    <property type="nucleotide sequence ID" value="NZ_JAJKFW010000062.1"/>
</dbReference>
<gene>
    <name evidence="1" type="ORF">LOC71_22310</name>
</gene>
<accession>A0ABS8NNB0</accession>
<name>A0ABS8NNB0_9BACT</name>
<dbReference type="EMBL" id="JAJKFW010000062">
    <property type="protein sequence ID" value="MCC9645020.1"/>
    <property type="molecule type" value="Genomic_DNA"/>
</dbReference>
<protein>
    <submittedName>
        <fullName evidence="1">Uncharacterized protein</fullName>
    </submittedName>
</protein>
<evidence type="ECO:0000313" key="2">
    <source>
        <dbReference type="Proteomes" id="UP001430306"/>
    </source>
</evidence>
<evidence type="ECO:0000313" key="1">
    <source>
        <dbReference type="EMBL" id="MCC9645020.1"/>
    </source>
</evidence>